<sequence length="26" mass="2911">MYTEKRRPNPTVRVVTDDGGVAHAIQ</sequence>
<feature type="region of interest" description="Disordered" evidence="1">
    <location>
        <begin position="1"/>
        <end position="26"/>
    </location>
</feature>
<protein>
    <submittedName>
        <fullName evidence="2">Uncharacterized protein</fullName>
    </submittedName>
</protein>
<organism evidence="2">
    <name type="scientific">Arundo donax</name>
    <name type="common">Giant reed</name>
    <name type="synonym">Donax arundinaceus</name>
    <dbReference type="NCBI Taxonomy" id="35708"/>
    <lineage>
        <taxon>Eukaryota</taxon>
        <taxon>Viridiplantae</taxon>
        <taxon>Streptophyta</taxon>
        <taxon>Embryophyta</taxon>
        <taxon>Tracheophyta</taxon>
        <taxon>Spermatophyta</taxon>
        <taxon>Magnoliopsida</taxon>
        <taxon>Liliopsida</taxon>
        <taxon>Poales</taxon>
        <taxon>Poaceae</taxon>
        <taxon>PACMAD clade</taxon>
        <taxon>Arundinoideae</taxon>
        <taxon>Arundineae</taxon>
        <taxon>Arundo</taxon>
    </lineage>
</organism>
<dbReference type="AlphaFoldDB" id="A0A0A9BT12"/>
<dbReference type="EMBL" id="GBRH01233580">
    <property type="protein sequence ID" value="JAD64315.1"/>
    <property type="molecule type" value="Transcribed_RNA"/>
</dbReference>
<reference evidence="2" key="1">
    <citation type="submission" date="2014-09" db="EMBL/GenBank/DDBJ databases">
        <authorList>
            <person name="Magalhaes I.L.F."/>
            <person name="Oliveira U."/>
            <person name="Santos F.R."/>
            <person name="Vidigal T.H.D.A."/>
            <person name="Brescovit A.D."/>
            <person name="Santos A.J."/>
        </authorList>
    </citation>
    <scope>NUCLEOTIDE SEQUENCE</scope>
    <source>
        <tissue evidence="2">Shoot tissue taken approximately 20 cm above the soil surface</tissue>
    </source>
</reference>
<accession>A0A0A9BT12</accession>
<name>A0A0A9BT12_ARUDO</name>
<reference evidence="2" key="2">
    <citation type="journal article" date="2015" name="Data Brief">
        <title>Shoot transcriptome of the giant reed, Arundo donax.</title>
        <authorList>
            <person name="Barrero R.A."/>
            <person name="Guerrero F.D."/>
            <person name="Moolhuijzen P."/>
            <person name="Goolsby J.A."/>
            <person name="Tidwell J."/>
            <person name="Bellgard S.E."/>
            <person name="Bellgard M.I."/>
        </authorList>
    </citation>
    <scope>NUCLEOTIDE SEQUENCE</scope>
    <source>
        <tissue evidence="2">Shoot tissue taken approximately 20 cm above the soil surface</tissue>
    </source>
</reference>
<evidence type="ECO:0000256" key="1">
    <source>
        <dbReference type="SAM" id="MobiDB-lite"/>
    </source>
</evidence>
<evidence type="ECO:0000313" key="2">
    <source>
        <dbReference type="EMBL" id="JAD64315.1"/>
    </source>
</evidence>
<proteinExistence type="predicted"/>